<gene>
    <name evidence="4" type="primary">Spetex2h</name>
    <name evidence="3" type="synonym">Spergen-2H</name>
    <name evidence="4" type="synonym">Spetex-2H</name>
</gene>
<dbReference type="InterPro" id="IPR006907">
    <property type="entry name" value="DLG5_N"/>
</dbReference>
<dbReference type="CTD" id="361008"/>
<evidence type="ECO:0000313" key="3">
    <source>
        <dbReference type="EMBL" id="BAD83790.1"/>
    </source>
</evidence>
<proteinExistence type="evidence at transcript level"/>
<evidence type="ECO:0000313" key="4">
    <source>
        <dbReference type="RGD" id="1359560"/>
    </source>
</evidence>
<dbReference type="EMBL" id="AB180083">
    <property type="protein sequence ID" value="BAD83790.1"/>
    <property type="molecule type" value="mRNA"/>
</dbReference>
<name>Q5KT02_RAT</name>
<keyword evidence="1" id="KW-0175">Coiled coil</keyword>
<dbReference type="PANTHER" id="PTHR21558:SF12">
    <property type="entry name" value="2610042L04RIK PROTEIN-RELATED"/>
    <property type="match status" value="1"/>
</dbReference>
<feature type="coiled-coil region" evidence="1">
    <location>
        <begin position="110"/>
        <end position="158"/>
    </location>
</feature>
<dbReference type="Pfam" id="PF04822">
    <property type="entry name" value="Takusan"/>
    <property type="match status" value="1"/>
</dbReference>
<protein>
    <submittedName>
        <fullName evidence="3">Spergen-2H</fullName>
    </submittedName>
</protein>
<dbReference type="RefSeq" id="NP_001009969.1">
    <property type="nucleotide sequence ID" value="NM_001009969.1"/>
</dbReference>
<organism evidence="3">
    <name type="scientific">Rattus norvegicus</name>
    <name type="common">Rat</name>
    <dbReference type="NCBI Taxonomy" id="10116"/>
    <lineage>
        <taxon>Eukaryota</taxon>
        <taxon>Metazoa</taxon>
        <taxon>Chordata</taxon>
        <taxon>Craniata</taxon>
        <taxon>Vertebrata</taxon>
        <taxon>Euteleostomi</taxon>
        <taxon>Mammalia</taxon>
        <taxon>Eutheria</taxon>
        <taxon>Euarchontoglires</taxon>
        <taxon>Glires</taxon>
        <taxon>Rodentia</taxon>
        <taxon>Myomorpha</taxon>
        <taxon>Muroidea</taxon>
        <taxon>Muridae</taxon>
        <taxon>Murinae</taxon>
        <taxon>Rattus</taxon>
    </lineage>
</organism>
<feature type="domain" description="Disks large homolog 5 N-terminal" evidence="2">
    <location>
        <begin position="34"/>
        <end position="114"/>
    </location>
</feature>
<dbReference type="KEGG" id="rno:361008"/>
<accession>Q5KT02</accession>
<dbReference type="AlphaFoldDB" id="Q5KT02"/>
<dbReference type="PhylomeDB" id="Q5KT02"/>
<dbReference type="RGD" id="1359560">
    <property type="gene designation" value="Spetex2h"/>
</dbReference>
<feature type="coiled-coil region" evidence="1">
    <location>
        <begin position="35"/>
        <end position="72"/>
    </location>
</feature>
<reference evidence="3" key="1">
    <citation type="journal article" date="2005" name="Biol. Reprod.">
        <title>Molecular cloning of rat Spetex2 family genes mapped on chromosome 15p16, encoding a 23-kilodalton protein associated with the plasma membranes of haploid spermatids.</title>
        <authorList>
            <person name="Iwamoto Y."/>
            <person name="Kaneko T."/>
            <person name="Ichinose J."/>
            <person name="Mori T."/>
            <person name="Shibata Y."/>
            <person name="Toshimori K."/>
            <person name="Iida H."/>
        </authorList>
    </citation>
    <scope>NUCLEOTIDE SEQUENCE</scope>
    <source>
        <strain evidence="3">Sprague-Dawley</strain>
        <tissue evidence="3">Testis</tissue>
    </source>
</reference>
<evidence type="ECO:0000259" key="2">
    <source>
        <dbReference type="Pfam" id="PF04822"/>
    </source>
</evidence>
<dbReference type="PANTHER" id="PTHR21558">
    <property type="entry name" value="SPEER/SPETEX"/>
    <property type="match status" value="1"/>
</dbReference>
<dbReference type="AGR" id="RGD:1359560"/>
<dbReference type="GeneID" id="361008"/>
<sequence>MFHQLLKLVQKERGDQGETRLRQKKAGLLSWFIRKASSENFISNHEKRIKKLEELKLEIQKCKIERDELSRILDLYVNDGLNYRLSVELPMLKSQHEMRTMDMHKMTNWISDAMEKYKELTQENNSYHIRNFHLLNECNELKKNVRILMNENRKLLVEQTELQASCEIRMGKRFCEEASKTIYTADIESLCPVTFE</sequence>
<dbReference type="UCSC" id="RGD:1359560">
    <property type="organism name" value="rat"/>
</dbReference>
<evidence type="ECO:0000256" key="1">
    <source>
        <dbReference type="SAM" id="Coils"/>
    </source>
</evidence>